<proteinExistence type="predicted"/>
<dbReference type="PANTHER" id="PTHR12459">
    <property type="entry name" value="TRANSMEMBRANE PROTEIN 135-RELATED"/>
    <property type="match status" value="1"/>
</dbReference>
<dbReference type="EMBL" id="QCYY01004139">
    <property type="protein sequence ID" value="ROT61498.1"/>
    <property type="molecule type" value="Genomic_DNA"/>
</dbReference>
<reference evidence="2 3" key="2">
    <citation type="submission" date="2019-01" db="EMBL/GenBank/DDBJ databases">
        <title>The decoding of complex shrimp genome reveals the adaptation for benthos swimmer, frequently molting mechanism and breeding impact on genome.</title>
        <authorList>
            <person name="Sun Y."/>
            <person name="Gao Y."/>
            <person name="Yu Y."/>
        </authorList>
    </citation>
    <scope>NUCLEOTIDE SEQUENCE [LARGE SCALE GENOMIC DNA]</scope>
    <source>
        <tissue evidence="2">Muscle</tissue>
    </source>
</reference>
<dbReference type="PANTHER" id="PTHR12459:SF15">
    <property type="entry name" value="TRANSMEMBRANE PROTEIN 135"/>
    <property type="match status" value="1"/>
</dbReference>
<keyword evidence="1" id="KW-0472">Membrane</keyword>
<dbReference type="Proteomes" id="UP000283509">
    <property type="component" value="Unassembled WGS sequence"/>
</dbReference>
<reference evidence="2 3" key="1">
    <citation type="submission" date="2018-04" db="EMBL/GenBank/DDBJ databases">
        <authorList>
            <person name="Zhang X."/>
            <person name="Yuan J."/>
            <person name="Li F."/>
            <person name="Xiang J."/>
        </authorList>
    </citation>
    <scope>NUCLEOTIDE SEQUENCE [LARGE SCALE GENOMIC DNA]</scope>
    <source>
        <tissue evidence="2">Muscle</tissue>
    </source>
</reference>
<accession>A0A3R7P548</accession>
<protein>
    <submittedName>
        <fullName evidence="2">Uncharacterized protein</fullName>
    </submittedName>
</protein>
<dbReference type="OrthoDB" id="291792at2759"/>
<keyword evidence="3" id="KW-1185">Reference proteome</keyword>
<evidence type="ECO:0000313" key="2">
    <source>
        <dbReference type="EMBL" id="ROT61498.1"/>
    </source>
</evidence>
<organism evidence="2 3">
    <name type="scientific">Penaeus vannamei</name>
    <name type="common">Whiteleg shrimp</name>
    <name type="synonym">Litopenaeus vannamei</name>
    <dbReference type="NCBI Taxonomy" id="6689"/>
    <lineage>
        <taxon>Eukaryota</taxon>
        <taxon>Metazoa</taxon>
        <taxon>Ecdysozoa</taxon>
        <taxon>Arthropoda</taxon>
        <taxon>Crustacea</taxon>
        <taxon>Multicrustacea</taxon>
        <taxon>Malacostraca</taxon>
        <taxon>Eumalacostraca</taxon>
        <taxon>Eucarida</taxon>
        <taxon>Decapoda</taxon>
        <taxon>Dendrobranchiata</taxon>
        <taxon>Penaeoidea</taxon>
        <taxon>Penaeidae</taxon>
        <taxon>Penaeus</taxon>
    </lineage>
</organism>
<keyword evidence="1" id="KW-0812">Transmembrane</keyword>
<evidence type="ECO:0000313" key="3">
    <source>
        <dbReference type="Proteomes" id="UP000283509"/>
    </source>
</evidence>
<feature type="transmembrane region" description="Helical" evidence="1">
    <location>
        <begin position="122"/>
        <end position="150"/>
    </location>
</feature>
<gene>
    <name evidence="2" type="ORF">C7M84_020726</name>
</gene>
<name>A0A3R7P548_PENVA</name>
<dbReference type="AlphaFoldDB" id="A0A3R7P548"/>
<keyword evidence="1" id="KW-1133">Transmembrane helix</keyword>
<dbReference type="InterPro" id="IPR026749">
    <property type="entry name" value="Tmem135"/>
</dbReference>
<sequence>MIAARQEGPAPDCTLPVSSPRMSWVQKILQFFRGRHHACPHKGGCLPYFTWTALRGFSQGFLLQFAVKIIPSLPRLLGKPSKFYDLLTNPHNLQAGIFLAWFMSVFKGTCCLGRWWSGKDEAAHGAVAGVLSALSMYFYSAPSLALYIMWKTIESIYEKGCDDGYLPRIPGSVEFLYAVCTGYLFHSAVWESFNMKPSYWLG</sequence>
<feature type="transmembrane region" description="Helical" evidence="1">
    <location>
        <begin position="95"/>
        <end position="116"/>
    </location>
</feature>
<comment type="caution">
    <text evidence="2">The sequence shown here is derived from an EMBL/GenBank/DDBJ whole genome shotgun (WGS) entry which is preliminary data.</text>
</comment>
<evidence type="ECO:0000256" key="1">
    <source>
        <dbReference type="SAM" id="Phobius"/>
    </source>
</evidence>